<dbReference type="SUPFAM" id="SSF52172">
    <property type="entry name" value="CheY-like"/>
    <property type="match status" value="1"/>
</dbReference>
<feature type="domain" description="Sigma-54 factor interaction" evidence="8">
    <location>
        <begin position="137"/>
        <end position="366"/>
    </location>
</feature>
<feature type="modified residue" description="4-aspartylphosphate" evidence="6">
    <location>
        <position position="54"/>
    </location>
</feature>
<dbReference type="SUPFAM" id="SSF46689">
    <property type="entry name" value="Homeodomain-like"/>
    <property type="match status" value="1"/>
</dbReference>
<dbReference type="PANTHER" id="PTHR32071">
    <property type="entry name" value="TRANSCRIPTIONAL REGULATORY PROTEIN"/>
    <property type="match status" value="1"/>
</dbReference>
<dbReference type="InterPro" id="IPR025943">
    <property type="entry name" value="Sigma_54_int_dom_ATP-bd_2"/>
</dbReference>
<dbReference type="InterPro" id="IPR011006">
    <property type="entry name" value="CheY-like_superfamily"/>
</dbReference>
<dbReference type="InterPro" id="IPR003593">
    <property type="entry name" value="AAA+_ATPase"/>
</dbReference>
<dbReference type="InterPro" id="IPR002197">
    <property type="entry name" value="HTH_Fis"/>
</dbReference>
<dbReference type="SMART" id="SM00448">
    <property type="entry name" value="REC"/>
    <property type="match status" value="1"/>
</dbReference>
<dbReference type="InterPro" id="IPR025944">
    <property type="entry name" value="Sigma_54_int_dom_CS"/>
</dbReference>
<keyword evidence="3" id="KW-0805">Transcription regulation</keyword>
<dbReference type="InterPro" id="IPR058031">
    <property type="entry name" value="AAA_lid_NorR"/>
</dbReference>
<dbReference type="PROSITE" id="PS00676">
    <property type="entry name" value="SIGMA54_INTERACT_2"/>
    <property type="match status" value="1"/>
</dbReference>
<dbReference type="Pfam" id="PF00158">
    <property type="entry name" value="Sigma54_activat"/>
    <property type="match status" value="1"/>
</dbReference>
<feature type="compositionally biased region" description="Polar residues" evidence="7">
    <location>
        <begin position="382"/>
        <end position="401"/>
    </location>
</feature>
<keyword evidence="6" id="KW-0597">Phosphoprotein</keyword>
<dbReference type="CDD" id="cd00009">
    <property type="entry name" value="AAA"/>
    <property type="match status" value="1"/>
</dbReference>
<evidence type="ECO:0000256" key="1">
    <source>
        <dbReference type="ARBA" id="ARBA00022741"/>
    </source>
</evidence>
<dbReference type="PRINTS" id="PR01590">
    <property type="entry name" value="HTHFIS"/>
</dbReference>
<dbReference type="EMBL" id="JAPNOA010000016">
    <property type="protein sequence ID" value="MCY0964410.1"/>
    <property type="molecule type" value="Genomic_DNA"/>
</dbReference>
<dbReference type="GO" id="GO:0043565">
    <property type="term" value="F:sequence-specific DNA binding"/>
    <property type="evidence" value="ECO:0007669"/>
    <property type="project" value="InterPro"/>
</dbReference>
<keyword evidence="5" id="KW-0804">Transcription</keyword>
<dbReference type="RefSeq" id="WP_283172627.1">
    <property type="nucleotide sequence ID" value="NZ_JAPNOA010000016.1"/>
</dbReference>
<feature type="compositionally biased region" description="Polar residues" evidence="7">
    <location>
        <begin position="409"/>
        <end position="424"/>
    </location>
</feature>
<dbReference type="InterPro" id="IPR025662">
    <property type="entry name" value="Sigma_54_int_dom_ATP-bd_1"/>
</dbReference>
<evidence type="ECO:0000259" key="9">
    <source>
        <dbReference type="PROSITE" id="PS50110"/>
    </source>
</evidence>
<dbReference type="InterPro" id="IPR002078">
    <property type="entry name" value="Sigma_54_int"/>
</dbReference>
<evidence type="ECO:0000256" key="7">
    <source>
        <dbReference type="SAM" id="MobiDB-lite"/>
    </source>
</evidence>
<sequence length="479" mass="53662">MKQYSVLIIDDEPDIRQLMAMTLGRMDLDCSQAATVSEALQLLRERPFHFCLTDMKLPDGNGMDIIQLCHSRYPDMPVAMITAYGNMEMAIETLKAGAFDVVAKPVDITRLRELANAALRLTRVPVHMESLPSSDALLGQSAPMRQLKERIQKVARTQAPVFIFGESGTGKELVARLIHHQSSRAEGPFIPVNCGAIPKDLMESEFFGHKKGAFTGATGEKEGFFRAAEGGTLFLDEVAELPLDMQAKLLRVIQEKAIRAVGSEHEVPVDVRIVSASHKNLGKMVEDEKFRQDLFFRLNVIQLEVPRLCERSDDIPHLVQHFIRKYSKEWGMPEARLEPEAMQCLLNYEYPGNVRELENILQRAVTMAEGDEITAYDLHLPGQSSRPTSSLAVSNAENPNDASDDRSLNDGNLESTSSGISDIQHPIETSNLEMYLENIERSAITHALETTRWNKTAAAEKLGISFRALRYRCKKLRID</sequence>
<dbReference type="GO" id="GO:0006355">
    <property type="term" value="P:regulation of DNA-templated transcription"/>
    <property type="evidence" value="ECO:0007669"/>
    <property type="project" value="InterPro"/>
</dbReference>
<evidence type="ECO:0000256" key="3">
    <source>
        <dbReference type="ARBA" id="ARBA00023015"/>
    </source>
</evidence>
<dbReference type="InterPro" id="IPR009057">
    <property type="entry name" value="Homeodomain-like_sf"/>
</dbReference>
<evidence type="ECO:0000256" key="4">
    <source>
        <dbReference type="ARBA" id="ARBA00023125"/>
    </source>
</evidence>
<reference evidence="10" key="1">
    <citation type="submission" date="2022-11" db="EMBL/GenBank/DDBJ databases">
        <title>Parathalassolutuus dongxingensis gen. nov., sp. nov., a novel member of family Oceanospirillaceae isolated from a coastal shrimp pond in Guangxi, China.</title>
        <authorList>
            <person name="Chen H."/>
        </authorList>
    </citation>
    <scope>NUCLEOTIDE SEQUENCE</scope>
    <source>
        <strain evidence="10">G-43</strain>
    </source>
</reference>
<keyword evidence="1" id="KW-0547">Nucleotide-binding</keyword>
<dbReference type="PROSITE" id="PS50045">
    <property type="entry name" value="SIGMA54_INTERACT_4"/>
    <property type="match status" value="1"/>
</dbReference>
<dbReference type="Gene3D" id="3.40.50.300">
    <property type="entry name" value="P-loop containing nucleotide triphosphate hydrolases"/>
    <property type="match status" value="1"/>
</dbReference>
<dbReference type="FunFam" id="3.40.50.300:FF:000006">
    <property type="entry name" value="DNA-binding transcriptional regulator NtrC"/>
    <property type="match status" value="1"/>
</dbReference>
<evidence type="ECO:0000256" key="6">
    <source>
        <dbReference type="PROSITE-ProRule" id="PRU00169"/>
    </source>
</evidence>
<dbReference type="InterPro" id="IPR001789">
    <property type="entry name" value="Sig_transdc_resp-reg_receiver"/>
</dbReference>
<dbReference type="SMART" id="SM00382">
    <property type="entry name" value="AAA"/>
    <property type="match status" value="1"/>
</dbReference>
<evidence type="ECO:0000256" key="2">
    <source>
        <dbReference type="ARBA" id="ARBA00022840"/>
    </source>
</evidence>
<dbReference type="PROSITE" id="PS00688">
    <property type="entry name" value="SIGMA54_INTERACT_3"/>
    <property type="match status" value="1"/>
</dbReference>
<dbReference type="Gene3D" id="3.40.50.2300">
    <property type="match status" value="1"/>
</dbReference>
<gene>
    <name evidence="10" type="ORF">OUO13_04360</name>
</gene>
<name>A0A9X3EC22_9GAMM</name>
<dbReference type="PROSITE" id="PS50110">
    <property type="entry name" value="RESPONSE_REGULATORY"/>
    <property type="match status" value="1"/>
</dbReference>
<feature type="region of interest" description="Disordered" evidence="7">
    <location>
        <begin position="379"/>
        <end position="424"/>
    </location>
</feature>
<evidence type="ECO:0000313" key="10">
    <source>
        <dbReference type="EMBL" id="MCY0964410.1"/>
    </source>
</evidence>
<dbReference type="Pfam" id="PF25601">
    <property type="entry name" value="AAA_lid_14"/>
    <property type="match status" value="1"/>
</dbReference>
<dbReference type="Pfam" id="PF00072">
    <property type="entry name" value="Response_reg"/>
    <property type="match status" value="1"/>
</dbReference>
<dbReference type="Pfam" id="PF02954">
    <property type="entry name" value="HTH_8"/>
    <property type="match status" value="1"/>
</dbReference>
<proteinExistence type="predicted"/>
<dbReference type="Gene3D" id="1.10.8.60">
    <property type="match status" value="1"/>
</dbReference>
<organism evidence="10 11">
    <name type="scientific">Parathalassolituus penaei</name>
    <dbReference type="NCBI Taxonomy" id="2997323"/>
    <lineage>
        <taxon>Bacteria</taxon>
        <taxon>Pseudomonadati</taxon>
        <taxon>Pseudomonadota</taxon>
        <taxon>Gammaproteobacteria</taxon>
        <taxon>Oceanospirillales</taxon>
        <taxon>Oceanospirillaceae</taxon>
        <taxon>Parathalassolituus</taxon>
    </lineage>
</organism>
<evidence type="ECO:0000313" key="11">
    <source>
        <dbReference type="Proteomes" id="UP001150830"/>
    </source>
</evidence>
<accession>A0A9X3EC22</accession>
<dbReference type="GO" id="GO:0000160">
    <property type="term" value="P:phosphorelay signal transduction system"/>
    <property type="evidence" value="ECO:0007669"/>
    <property type="project" value="InterPro"/>
</dbReference>
<evidence type="ECO:0000256" key="5">
    <source>
        <dbReference type="ARBA" id="ARBA00023163"/>
    </source>
</evidence>
<keyword evidence="2" id="KW-0067">ATP-binding</keyword>
<dbReference type="SUPFAM" id="SSF52540">
    <property type="entry name" value="P-loop containing nucleoside triphosphate hydrolases"/>
    <property type="match status" value="1"/>
</dbReference>
<keyword evidence="4" id="KW-0238">DNA-binding</keyword>
<dbReference type="AlphaFoldDB" id="A0A9X3EC22"/>
<feature type="domain" description="Response regulatory" evidence="9">
    <location>
        <begin position="5"/>
        <end position="119"/>
    </location>
</feature>
<dbReference type="PROSITE" id="PS00675">
    <property type="entry name" value="SIGMA54_INTERACT_1"/>
    <property type="match status" value="1"/>
</dbReference>
<dbReference type="InterPro" id="IPR027417">
    <property type="entry name" value="P-loop_NTPase"/>
</dbReference>
<dbReference type="PANTHER" id="PTHR32071:SF100">
    <property type="entry name" value="RESPONSE REGULATOR PROTEIN PILR"/>
    <property type="match status" value="1"/>
</dbReference>
<comment type="caution">
    <text evidence="10">The sequence shown here is derived from an EMBL/GenBank/DDBJ whole genome shotgun (WGS) entry which is preliminary data.</text>
</comment>
<dbReference type="Gene3D" id="1.10.10.60">
    <property type="entry name" value="Homeodomain-like"/>
    <property type="match status" value="1"/>
</dbReference>
<keyword evidence="11" id="KW-1185">Reference proteome</keyword>
<evidence type="ECO:0000259" key="8">
    <source>
        <dbReference type="PROSITE" id="PS50045"/>
    </source>
</evidence>
<dbReference type="GO" id="GO:0005524">
    <property type="term" value="F:ATP binding"/>
    <property type="evidence" value="ECO:0007669"/>
    <property type="project" value="UniProtKB-KW"/>
</dbReference>
<dbReference type="Proteomes" id="UP001150830">
    <property type="component" value="Unassembled WGS sequence"/>
</dbReference>
<protein>
    <submittedName>
        <fullName evidence="10">Sigma-54 dependent transcriptional regulator</fullName>
    </submittedName>
</protein>